<dbReference type="AlphaFoldDB" id="A0A4R3KII1"/>
<evidence type="ECO:0000313" key="4">
    <source>
        <dbReference type="Proteomes" id="UP000295788"/>
    </source>
</evidence>
<name>A0A4R3KII1_9BACI</name>
<dbReference type="PANTHER" id="PTHR33876:SF4">
    <property type="entry name" value="CHLOROPLAST PROTEIN FOR GROWTH AND FERTILITY 2"/>
    <property type="match status" value="1"/>
</dbReference>
<dbReference type="RefSeq" id="WP_132767684.1">
    <property type="nucleotide sequence ID" value="NZ_SMAB01000005.1"/>
</dbReference>
<feature type="transmembrane region" description="Helical" evidence="1">
    <location>
        <begin position="169"/>
        <end position="195"/>
    </location>
</feature>
<dbReference type="OrthoDB" id="9811044at2"/>
<reference evidence="3 4" key="1">
    <citation type="submission" date="2019-03" db="EMBL/GenBank/DDBJ databases">
        <title>Genomic Encyclopedia of Type Strains, Phase IV (KMG-IV): sequencing the most valuable type-strain genomes for metagenomic binning, comparative biology and taxonomic classification.</title>
        <authorList>
            <person name="Goeker M."/>
        </authorList>
    </citation>
    <scope>NUCLEOTIDE SEQUENCE [LARGE SCALE GENOMIC DNA]</scope>
    <source>
        <strain evidence="3 4">DSM 23802</strain>
    </source>
</reference>
<sequence>MDHGFLQILILGFVLGMKHAIEPDHIIAVSTIASQSKSLWRSTLAGVFWGIGHTATIFIVGISFIWIKGEIPETWAMSLEFLVGVMLVVLGVSTILSYKKNKIHVHQHEHDGVVHNHFHDRHHSHVHPKDEKKISYLKSLLIGFIHGLAGSAAMIILTMSTVHNPFEGAIYILVFGIGTTLSMLTFTTLIGIPFVLSAKHVQMNQSLTIFAGAISMIFGIYYMYNLGITEGLFKLWVQ</sequence>
<dbReference type="Pfam" id="PF13386">
    <property type="entry name" value="DsbD_2"/>
    <property type="match status" value="1"/>
</dbReference>
<dbReference type="InterPro" id="IPR052776">
    <property type="entry name" value="Chloro_ReproSupport/MetalTrans"/>
</dbReference>
<proteinExistence type="predicted"/>
<dbReference type="EMBL" id="SMAB01000005">
    <property type="protein sequence ID" value="TCS83289.1"/>
    <property type="molecule type" value="Genomic_DNA"/>
</dbReference>
<feature type="transmembrane region" description="Helical" evidence="1">
    <location>
        <begin position="207"/>
        <end position="224"/>
    </location>
</feature>
<evidence type="ECO:0000313" key="3">
    <source>
        <dbReference type="EMBL" id="TCS83289.1"/>
    </source>
</evidence>
<accession>A0A4R3KII1</accession>
<keyword evidence="1" id="KW-1133">Transmembrane helix</keyword>
<feature type="transmembrane region" description="Helical" evidence="1">
    <location>
        <begin position="136"/>
        <end position="157"/>
    </location>
</feature>
<keyword evidence="1" id="KW-0812">Transmembrane</keyword>
<dbReference type="InterPro" id="IPR039447">
    <property type="entry name" value="UreH-like_TM_dom"/>
</dbReference>
<keyword evidence="4" id="KW-1185">Reference proteome</keyword>
<dbReference type="PANTHER" id="PTHR33876">
    <property type="entry name" value="UNNAMED PRODUCT"/>
    <property type="match status" value="1"/>
</dbReference>
<evidence type="ECO:0000256" key="1">
    <source>
        <dbReference type="SAM" id="Phobius"/>
    </source>
</evidence>
<dbReference type="Proteomes" id="UP000295788">
    <property type="component" value="Unassembled WGS sequence"/>
</dbReference>
<feature type="transmembrane region" description="Helical" evidence="1">
    <location>
        <begin position="44"/>
        <end position="67"/>
    </location>
</feature>
<organism evidence="3 4">
    <name type="scientific">Tepidibacillus fermentans</name>
    <dbReference type="NCBI Taxonomy" id="1281767"/>
    <lineage>
        <taxon>Bacteria</taxon>
        <taxon>Bacillati</taxon>
        <taxon>Bacillota</taxon>
        <taxon>Bacilli</taxon>
        <taxon>Bacillales</taxon>
        <taxon>Bacillaceae</taxon>
        <taxon>Tepidibacillus</taxon>
    </lineage>
</organism>
<feature type="domain" description="Urease accessory protein UreH-like transmembrane" evidence="2">
    <location>
        <begin position="35"/>
        <end position="221"/>
    </location>
</feature>
<evidence type="ECO:0000259" key="2">
    <source>
        <dbReference type="Pfam" id="PF13386"/>
    </source>
</evidence>
<comment type="caution">
    <text evidence="3">The sequence shown here is derived from an EMBL/GenBank/DDBJ whole genome shotgun (WGS) entry which is preliminary data.</text>
</comment>
<gene>
    <name evidence="3" type="ORF">EDD72_10527</name>
</gene>
<keyword evidence="1" id="KW-0472">Membrane</keyword>
<feature type="transmembrane region" description="Helical" evidence="1">
    <location>
        <begin position="79"/>
        <end position="98"/>
    </location>
</feature>
<protein>
    <submittedName>
        <fullName evidence="3">ABC-type nickel/cobalt efflux system permease component RcnA</fullName>
    </submittedName>
</protein>